<dbReference type="PROSITE" id="PS51674">
    <property type="entry name" value="4FE4S_WBL"/>
    <property type="match status" value="1"/>
</dbReference>
<gene>
    <name evidence="3" type="ORF">QFZ22_003769</name>
</gene>
<dbReference type="InterPro" id="IPR034768">
    <property type="entry name" value="4FE4S_WBL"/>
</dbReference>
<reference evidence="3" key="1">
    <citation type="submission" date="2023-07" db="EMBL/GenBank/DDBJ databases">
        <title>Comparative genomics of wheat-associated soil bacteria to identify genetic determinants of phenazine resistance.</title>
        <authorList>
            <person name="Mouncey N."/>
        </authorList>
    </citation>
    <scope>NUCLEOTIDE SEQUENCE</scope>
    <source>
        <strain evidence="3">V4I22</strain>
    </source>
</reference>
<evidence type="ECO:0000256" key="1">
    <source>
        <dbReference type="SAM" id="MobiDB-lite"/>
    </source>
</evidence>
<dbReference type="RefSeq" id="WP_306976621.1">
    <property type="nucleotide sequence ID" value="NZ_JAUSZV010000005.1"/>
</dbReference>
<dbReference type="Proteomes" id="UP001234216">
    <property type="component" value="Unassembled WGS sequence"/>
</dbReference>
<feature type="region of interest" description="Disordered" evidence="1">
    <location>
        <begin position="260"/>
        <end position="279"/>
    </location>
</feature>
<evidence type="ECO:0000313" key="3">
    <source>
        <dbReference type="EMBL" id="MDQ0907784.1"/>
    </source>
</evidence>
<organism evidence="3 4">
    <name type="scientific">Streptomyces canus</name>
    <dbReference type="NCBI Taxonomy" id="58343"/>
    <lineage>
        <taxon>Bacteria</taxon>
        <taxon>Bacillati</taxon>
        <taxon>Actinomycetota</taxon>
        <taxon>Actinomycetes</taxon>
        <taxon>Kitasatosporales</taxon>
        <taxon>Streptomycetaceae</taxon>
        <taxon>Streptomyces</taxon>
        <taxon>Streptomyces aurantiacus group</taxon>
    </lineage>
</organism>
<feature type="compositionally biased region" description="Polar residues" evidence="1">
    <location>
        <begin position="269"/>
        <end position="279"/>
    </location>
</feature>
<accession>A0AAW8FDH2</accession>
<proteinExistence type="predicted"/>
<evidence type="ECO:0000313" key="4">
    <source>
        <dbReference type="Proteomes" id="UP001234216"/>
    </source>
</evidence>
<dbReference type="AlphaFoldDB" id="A0AAW8FDH2"/>
<protein>
    <recommendedName>
        <fullName evidence="2">4Fe-4S Wbl-type domain-containing protein</fullName>
    </recommendedName>
</protein>
<sequence length="279" mass="31342">MTAYDYWDSLDDDIDFTSDIDVEYEVYSGDERFGTDRQADREITRMMDKYEAAAELRVPFEDGLCHPVLLKANGTHPDQWYSPHTTKPAAEAAKTCFECPIRLKCLEFSCVSKETEGIWGGLPGIIRRGDNRKHGAYEYETLKELPNPYEGATRGPYSPQNLTDWVPGKDDDYEVAVPAGKTIPGYPNYIATKSGEIWSKTRRGVTGRRLTIEVRETDGIYMVSVRKAGDSGAQKHVSRLVAATYCDYPLDSLLPVTHINGDPADNRPENLTWTPGETE</sequence>
<dbReference type="Gene3D" id="3.90.75.20">
    <property type="match status" value="1"/>
</dbReference>
<feature type="domain" description="4Fe-4S Wbl-type" evidence="2">
    <location>
        <begin position="64"/>
        <end position="129"/>
    </location>
</feature>
<comment type="caution">
    <text evidence="3">The sequence shown here is derived from an EMBL/GenBank/DDBJ whole genome shotgun (WGS) entry which is preliminary data.</text>
</comment>
<dbReference type="InterPro" id="IPR044925">
    <property type="entry name" value="His-Me_finger_sf"/>
</dbReference>
<dbReference type="EMBL" id="JAUSZV010000005">
    <property type="protein sequence ID" value="MDQ0907784.1"/>
    <property type="molecule type" value="Genomic_DNA"/>
</dbReference>
<dbReference type="Pfam" id="PF02467">
    <property type="entry name" value="Whib"/>
    <property type="match status" value="1"/>
</dbReference>
<evidence type="ECO:0000259" key="2">
    <source>
        <dbReference type="PROSITE" id="PS51674"/>
    </source>
</evidence>
<name>A0AAW8FDH2_9ACTN</name>
<dbReference type="SUPFAM" id="SSF54060">
    <property type="entry name" value="His-Me finger endonucleases"/>
    <property type="match status" value="1"/>
</dbReference>